<dbReference type="PANTHER" id="PTHR12526">
    <property type="entry name" value="GLYCOSYLTRANSFERASE"/>
    <property type="match status" value="1"/>
</dbReference>
<dbReference type="AlphaFoldDB" id="A0A2T4JP59"/>
<evidence type="ECO:0000256" key="2">
    <source>
        <dbReference type="ARBA" id="ARBA00022679"/>
    </source>
</evidence>
<dbReference type="EMBL" id="PZKG01000201">
    <property type="protein sequence ID" value="PTE19681.1"/>
    <property type="molecule type" value="Genomic_DNA"/>
</dbReference>
<dbReference type="PANTHER" id="PTHR12526:SF510">
    <property type="entry name" value="D-INOSITOL 3-PHOSPHATE GLYCOSYLTRANSFERASE"/>
    <property type="match status" value="1"/>
</dbReference>
<dbReference type="CDD" id="cd03801">
    <property type="entry name" value="GT4_PimA-like"/>
    <property type="match status" value="1"/>
</dbReference>
<reference evidence="3 4" key="1">
    <citation type="submission" date="2018-03" db="EMBL/GenBank/DDBJ databases">
        <title>Cereibacter changlensis.</title>
        <authorList>
            <person name="Meyer T.E."/>
            <person name="Miller S."/>
            <person name="Lodha T."/>
            <person name="Gandham S."/>
            <person name="Chintalapati S."/>
            <person name="Chintalapati V.R."/>
        </authorList>
    </citation>
    <scope>NUCLEOTIDE SEQUENCE [LARGE SCALE GENOMIC DNA]</scope>
    <source>
        <strain evidence="3 4">JA139</strain>
    </source>
</reference>
<comment type="caution">
    <text evidence="3">The sequence shown here is derived from an EMBL/GenBank/DDBJ whole genome shotgun (WGS) entry which is preliminary data.</text>
</comment>
<keyword evidence="4" id="KW-1185">Reference proteome</keyword>
<accession>A0A2T4JP59</accession>
<proteinExistence type="predicted"/>
<dbReference type="RefSeq" id="WP_107665823.1">
    <property type="nucleotide sequence ID" value="NZ_PZKG01000201.1"/>
</dbReference>
<evidence type="ECO:0000313" key="4">
    <source>
        <dbReference type="Proteomes" id="UP000241010"/>
    </source>
</evidence>
<name>A0A2T4JP59_9RHOB</name>
<dbReference type="SUPFAM" id="SSF53756">
    <property type="entry name" value="UDP-Glycosyltransferase/glycogen phosphorylase"/>
    <property type="match status" value="1"/>
</dbReference>
<protein>
    <submittedName>
        <fullName evidence="3">Glycosyl transferase family 1</fullName>
    </submittedName>
</protein>
<dbReference type="GO" id="GO:0016757">
    <property type="term" value="F:glycosyltransferase activity"/>
    <property type="evidence" value="ECO:0007669"/>
    <property type="project" value="UniProtKB-KW"/>
</dbReference>
<gene>
    <name evidence="3" type="ORF">C5F48_21615</name>
</gene>
<keyword evidence="1" id="KW-0328">Glycosyltransferase</keyword>
<dbReference type="Pfam" id="PF13692">
    <property type="entry name" value="Glyco_trans_1_4"/>
    <property type="match status" value="1"/>
</dbReference>
<organism evidence="3 4">
    <name type="scientific">Cereibacter changlensis JA139</name>
    <dbReference type="NCBI Taxonomy" id="1188249"/>
    <lineage>
        <taxon>Bacteria</taxon>
        <taxon>Pseudomonadati</taxon>
        <taxon>Pseudomonadota</taxon>
        <taxon>Alphaproteobacteria</taxon>
        <taxon>Rhodobacterales</taxon>
        <taxon>Paracoccaceae</taxon>
        <taxon>Cereibacter</taxon>
    </lineage>
</organism>
<dbReference type="OrthoDB" id="9790710at2"/>
<dbReference type="Proteomes" id="UP000241010">
    <property type="component" value="Unassembled WGS sequence"/>
</dbReference>
<evidence type="ECO:0000256" key="1">
    <source>
        <dbReference type="ARBA" id="ARBA00022676"/>
    </source>
</evidence>
<evidence type="ECO:0000313" key="3">
    <source>
        <dbReference type="EMBL" id="PTE19681.1"/>
    </source>
</evidence>
<dbReference type="Gene3D" id="3.40.50.2000">
    <property type="entry name" value="Glycogen Phosphorylase B"/>
    <property type="match status" value="2"/>
</dbReference>
<sequence length="380" mass="41532">MIAEPRGSTTLESVPPVASVGMTVLNRYSRLGASSRLRTIQYAAYLEATGIEAAFQPLFGTAYLERLYAGQPKLAEVLKSYARRATQLARSRHADILWLEKEALPWLPWIIERAFLPARVPLVVDYDDAVFHRYDLHRSALVRGLLGHKLDHLMGRAALVTAGNHYLADRAYAAGAKRVEIVPTVVDLNAYSSRSVAASGEVTTIGWIGTPSTWCEYMAPMMPLMSALAGAAGARITAVGAGLAAAEHSLLNNLAWTEDTEVARIRAMDIGVMPLTDTPWARGKCGYKLIQYMACGLPVIASPVGVNAEIVEHGINGLLASTDAEWNQALSALLRDPEMRARMGREGRRKVEREYSLEVWGPRVAKLLSEIPTKKQAGNR</sequence>
<keyword evidence="2 3" id="KW-0808">Transferase</keyword>